<dbReference type="OrthoDB" id="5792673at2759"/>
<dbReference type="InterPro" id="IPR003105">
    <property type="entry name" value="SRA_YDG"/>
</dbReference>
<dbReference type="InterPro" id="IPR001214">
    <property type="entry name" value="SET_dom"/>
</dbReference>
<keyword evidence="2" id="KW-0489">Methyltransferase</keyword>
<dbReference type="InterPro" id="IPR036987">
    <property type="entry name" value="SRA-YDG_sf"/>
</dbReference>
<evidence type="ECO:0000256" key="2">
    <source>
        <dbReference type="ARBA" id="ARBA00022603"/>
    </source>
</evidence>
<evidence type="ECO:0000256" key="4">
    <source>
        <dbReference type="ARBA" id="ARBA00022691"/>
    </source>
</evidence>
<protein>
    <recommendedName>
        <fullName evidence="12">SET domain-containing protein</fullName>
    </recommendedName>
</protein>
<dbReference type="Pfam" id="PF02182">
    <property type="entry name" value="SAD_SRA"/>
    <property type="match status" value="1"/>
</dbReference>
<dbReference type="GO" id="GO:0005694">
    <property type="term" value="C:chromosome"/>
    <property type="evidence" value="ECO:0007669"/>
    <property type="project" value="UniProtKB-SubCell"/>
</dbReference>
<dbReference type="PANTHER" id="PTHR45660:SF13">
    <property type="entry name" value="HISTONE-LYSINE N-METHYLTRANSFERASE SETMAR"/>
    <property type="match status" value="1"/>
</dbReference>
<evidence type="ECO:0008006" key="12">
    <source>
        <dbReference type="Google" id="ProtNLM"/>
    </source>
</evidence>
<evidence type="ECO:0000259" key="9">
    <source>
        <dbReference type="PROSITE" id="PS51015"/>
    </source>
</evidence>
<dbReference type="PROSITE" id="PS51015">
    <property type="entry name" value="YDG"/>
    <property type="match status" value="1"/>
</dbReference>
<organism evidence="10 11">
    <name type="scientific">Chlamydomonas eustigma</name>
    <dbReference type="NCBI Taxonomy" id="1157962"/>
    <lineage>
        <taxon>Eukaryota</taxon>
        <taxon>Viridiplantae</taxon>
        <taxon>Chlorophyta</taxon>
        <taxon>core chlorophytes</taxon>
        <taxon>Chlorophyceae</taxon>
        <taxon>CS clade</taxon>
        <taxon>Chlamydomonadales</taxon>
        <taxon>Chlamydomonadaceae</taxon>
        <taxon>Chlamydomonas</taxon>
    </lineage>
</organism>
<dbReference type="Proteomes" id="UP000232323">
    <property type="component" value="Unassembled WGS sequence"/>
</dbReference>
<keyword evidence="11" id="KW-1185">Reference proteome</keyword>
<sequence>MTTSTLEESSDEDFARVRSTLERYRQHVQELITQKQSKPDMVAYKELGPQLTPSPDRHGHLPGIRVGDSFNSRGEMAILGLHRQILRGIFMPPKTLTVGAYAIVLSGVYTDDEDQGDCFWYTGEGGLGNNGQQVKDQEFTNGNLALRRSFEQKTPVRVFRGSKVKGALKYTYEGLYKVMEVKREVSKQGWLLESLKGRPGLLIQDISRGVEPRVPVPVFNEVNALVMDPDFEYISDYVWADGLDQDPLLIKVIAEEDHRMRSHTMYFLHEGCGIAFNAWMRQADQRWYQRAQECAHEYEWAASVTAQSPMNLMTPLESYNEEGLLLLTESCGIHECGGVNCTSSTCMRNMQVTQGIKMPLEIFMTKQKGWGVRCAEAVPSGTFVCSYVGELMTEAAASGLEQGADHYLFSLDFFMYLFKELHLRGFDGLEREVPAHRVPPHPALPFPVALMEASYRDSTSHVGGMGPTASTSHVGGMGPTASTSHVGGMGPTASTSHVGGMGPTASTSHVGGMGPTASTSHVGGMGPTASTSHVGGMGPTASTSHVGVLNDFRPLLTVNAEKRGNIARFINHSCNGNLAIQGVFARQARSVVLYYIGLFAVRDIPAMTELTYDYGYQIQGGKGERGMLCNCGEPACRGSLL</sequence>
<comment type="subcellular location">
    <subcellularLocation>
        <location evidence="1">Chromosome</location>
    </subcellularLocation>
    <subcellularLocation>
        <location evidence="6">Nucleus</location>
    </subcellularLocation>
</comment>
<dbReference type="PROSITE" id="PS50280">
    <property type="entry name" value="SET"/>
    <property type="match status" value="1"/>
</dbReference>
<dbReference type="PROSITE" id="PS50868">
    <property type="entry name" value="POST_SET"/>
    <property type="match status" value="1"/>
</dbReference>
<dbReference type="Gene3D" id="2.30.280.10">
    <property type="entry name" value="SRA-YDG"/>
    <property type="match status" value="1"/>
</dbReference>
<evidence type="ECO:0000259" key="8">
    <source>
        <dbReference type="PROSITE" id="PS50868"/>
    </source>
</evidence>
<evidence type="ECO:0000256" key="3">
    <source>
        <dbReference type="ARBA" id="ARBA00022679"/>
    </source>
</evidence>
<keyword evidence="4" id="KW-0949">S-adenosyl-L-methionine</keyword>
<reference evidence="10 11" key="1">
    <citation type="submission" date="2017-08" db="EMBL/GenBank/DDBJ databases">
        <title>Acidophilic green algal genome provides insights into adaptation to an acidic environment.</title>
        <authorList>
            <person name="Hirooka S."/>
            <person name="Hirose Y."/>
            <person name="Kanesaki Y."/>
            <person name="Higuchi S."/>
            <person name="Fujiwara T."/>
            <person name="Onuma R."/>
            <person name="Era A."/>
            <person name="Ohbayashi R."/>
            <person name="Uzuka A."/>
            <person name="Nozaki H."/>
            <person name="Yoshikawa H."/>
            <person name="Miyagishima S.Y."/>
        </authorList>
    </citation>
    <scope>NUCLEOTIDE SEQUENCE [LARGE SCALE GENOMIC DNA]</scope>
    <source>
        <strain evidence="10 11">NIES-2499</strain>
    </source>
</reference>
<keyword evidence="3" id="KW-0808">Transferase</keyword>
<dbReference type="InterPro" id="IPR046341">
    <property type="entry name" value="SET_dom_sf"/>
</dbReference>
<dbReference type="InterPro" id="IPR003616">
    <property type="entry name" value="Post-SET_dom"/>
</dbReference>
<dbReference type="GO" id="GO:0032259">
    <property type="term" value="P:methylation"/>
    <property type="evidence" value="ECO:0007669"/>
    <property type="project" value="UniProtKB-KW"/>
</dbReference>
<feature type="domain" description="YDG" evidence="9">
    <location>
        <begin position="59"/>
        <end position="199"/>
    </location>
</feature>
<feature type="domain" description="SET" evidence="7">
    <location>
        <begin position="358"/>
        <end position="615"/>
    </location>
</feature>
<dbReference type="GO" id="GO:0003690">
    <property type="term" value="F:double-stranded DNA binding"/>
    <property type="evidence" value="ECO:0007669"/>
    <property type="project" value="TreeGrafter"/>
</dbReference>
<dbReference type="SMART" id="SM00317">
    <property type="entry name" value="SET"/>
    <property type="match status" value="1"/>
</dbReference>
<evidence type="ECO:0000256" key="6">
    <source>
        <dbReference type="PROSITE-ProRule" id="PRU00358"/>
    </source>
</evidence>
<proteinExistence type="predicted"/>
<dbReference type="Gene3D" id="2.170.270.10">
    <property type="entry name" value="SET domain"/>
    <property type="match status" value="2"/>
</dbReference>
<dbReference type="AlphaFoldDB" id="A0A250XI48"/>
<dbReference type="EMBL" id="BEGY01000083">
    <property type="protein sequence ID" value="GAX82589.1"/>
    <property type="molecule type" value="Genomic_DNA"/>
</dbReference>
<keyword evidence="5 6" id="KW-0539">Nucleus</keyword>
<dbReference type="GO" id="GO:0005634">
    <property type="term" value="C:nucleus"/>
    <property type="evidence" value="ECO:0007669"/>
    <property type="project" value="UniProtKB-SubCell"/>
</dbReference>
<dbReference type="GO" id="GO:0042054">
    <property type="term" value="F:histone methyltransferase activity"/>
    <property type="evidence" value="ECO:0007669"/>
    <property type="project" value="TreeGrafter"/>
</dbReference>
<evidence type="ECO:0000313" key="11">
    <source>
        <dbReference type="Proteomes" id="UP000232323"/>
    </source>
</evidence>
<dbReference type="SUPFAM" id="SSF88697">
    <property type="entry name" value="PUA domain-like"/>
    <property type="match status" value="1"/>
</dbReference>
<feature type="domain" description="Post-SET" evidence="8">
    <location>
        <begin position="625"/>
        <end position="641"/>
    </location>
</feature>
<accession>A0A250XI48</accession>
<evidence type="ECO:0000256" key="5">
    <source>
        <dbReference type="ARBA" id="ARBA00023242"/>
    </source>
</evidence>
<dbReference type="InterPro" id="IPR015947">
    <property type="entry name" value="PUA-like_sf"/>
</dbReference>
<gene>
    <name evidence="10" type="ORF">CEUSTIGMA_g10015.t1</name>
</gene>
<name>A0A250XI48_9CHLO</name>
<evidence type="ECO:0000256" key="1">
    <source>
        <dbReference type="ARBA" id="ARBA00004286"/>
    </source>
</evidence>
<dbReference type="Pfam" id="PF00856">
    <property type="entry name" value="SET"/>
    <property type="match status" value="1"/>
</dbReference>
<evidence type="ECO:0000259" key="7">
    <source>
        <dbReference type="PROSITE" id="PS50280"/>
    </source>
</evidence>
<dbReference type="PANTHER" id="PTHR45660">
    <property type="entry name" value="HISTONE-LYSINE N-METHYLTRANSFERASE SETMAR"/>
    <property type="match status" value="1"/>
</dbReference>
<evidence type="ECO:0000313" key="10">
    <source>
        <dbReference type="EMBL" id="GAX82589.1"/>
    </source>
</evidence>
<dbReference type="SMART" id="SM00466">
    <property type="entry name" value="SRA"/>
    <property type="match status" value="1"/>
</dbReference>
<dbReference type="InterPro" id="IPR051357">
    <property type="entry name" value="H3K9_HMTase_SUVAR3-9"/>
</dbReference>
<dbReference type="STRING" id="1157962.A0A250XI48"/>
<comment type="caution">
    <text evidence="10">The sequence shown here is derived from an EMBL/GenBank/DDBJ whole genome shotgun (WGS) entry which is preliminary data.</text>
</comment>
<dbReference type="SUPFAM" id="SSF82199">
    <property type="entry name" value="SET domain"/>
    <property type="match status" value="1"/>
</dbReference>